<dbReference type="Proteomes" id="UP000645462">
    <property type="component" value="Unassembled WGS sequence"/>
</dbReference>
<sequence length="405" mass="40264">MEAAIFLGLATIVGLSAGLFDFSQDEPEPPVADDDTASTSEDTPVTIDVLANDSDPDGDALSVTSASALNGSVVIEADDRLTYTPNADFAGTDWIRYGAEDGEGDSDDAVVTVNVTAANDLPVATGDAASTVEDTIVTINVLGNDSDVDGDPLTVTSASATNGSVAIGAGGSLTYTPNADFSGTDTITYEVSDGAGGTASASVAVSVAPAPMASVAMSPNDTASVDDGSIVGGPENELFPGSEGNDDISGGDGADTIFGQAGSDTLNGNAGDDEINGIWDGSDDAQIEARDLADPDILLGGDGDDDIVMGSGDTATGEGGRDTFYTGAWVDPDNAPVVLDLASDEILIVSVPEGTSAGTSITLETDPLTGDTLVQANLQTVAVIAAGVGPVTADQILVVENANIA</sequence>
<evidence type="ECO:0008006" key="3">
    <source>
        <dbReference type="Google" id="ProtNLM"/>
    </source>
</evidence>
<dbReference type="PANTHER" id="PTHR34720:SF9">
    <property type="entry name" value="BLR4714 PROTEIN"/>
    <property type="match status" value="1"/>
</dbReference>
<dbReference type="Gene3D" id="2.60.40.2810">
    <property type="match status" value="2"/>
</dbReference>
<dbReference type="Pfam" id="PF17963">
    <property type="entry name" value="Big_9"/>
    <property type="match status" value="2"/>
</dbReference>
<dbReference type="PRINTS" id="PR00313">
    <property type="entry name" value="CABNDNGRPT"/>
</dbReference>
<dbReference type="Pfam" id="PF00353">
    <property type="entry name" value="HemolysinCabind"/>
    <property type="match status" value="1"/>
</dbReference>
<dbReference type="SUPFAM" id="SSF51120">
    <property type="entry name" value="beta-Roll"/>
    <property type="match status" value="1"/>
</dbReference>
<comment type="caution">
    <text evidence="1">The sequence shown here is derived from an EMBL/GenBank/DDBJ whole genome shotgun (WGS) entry which is preliminary data.</text>
</comment>
<dbReference type="PANTHER" id="PTHR34720">
    <property type="entry name" value="MICROCYSTIN DEPENDENT PROTEIN"/>
    <property type="match status" value="1"/>
</dbReference>
<keyword evidence="2" id="KW-1185">Reference proteome</keyword>
<dbReference type="InterPro" id="IPR001343">
    <property type="entry name" value="Hemolysn_Ca-bd"/>
</dbReference>
<protein>
    <recommendedName>
        <fullName evidence="3">Tandem-95 repeat protein</fullName>
    </recommendedName>
</protein>
<dbReference type="NCBIfam" id="NF012211">
    <property type="entry name" value="tand_rpt_95"/>
    <property type="match status" value="2"/>
</dbReference>
<proteinExistence type="predicted"/>
<gene>
    <name evidence="1" type="ORF">GCM10011363_44470</name>
</gene>
<evidence type="ECO:0000313" key="2">
    <source>
        <dbReference type="Proteomes" id="UP000645462"/>
    </source>
</evidence>
<name>A0ABQ1LFP1_9RHOB</name>
<dbReference type="RefSeq" id="WP_188484304.1">
    <property type="nucleotide sequence ID" value="NZ_BMFC01000025.1"/>
</dbReference>
<evidence type="ECO:0000313" key="1">
    <source>
        <dbReference type="EMBL" id="GGC23082.1"/>
    </source>
</evidence>
<organism evidence="1 2">
    <name type="scientific">Marivita lacus</name>
    <dbReference type="NCBI Taxonomy" id="1323742"/>
    <lineage>
        <taxon>Bacteria</taxon>
        <taxon>Pseudomonadati</taxon>
        <taxon>Pseudomonadota</taxon>
        <taxon>Alphaproteobacteria</taxon>
        <taxon>Rhodobacterales</taxon>
        <taxon>Roseobacteraceae</taxon>
        <taxon>Marivita</taxon>
    </lineage>
</organism>
<accession>A0ABQ1LFP1</accession>
<reference evidence="2" key="1">
    <citation type="journal article" date="2019" name="Int. J. Syst. Evol. Microbiol.">
        <title>The Global Catalogue of Microorganisms (GCM) 10K type strain sequencing project: providing services to taxonomists for standard genome sequencing and annotation.</title>
        <authorList>
            <consortium name="The Broad Institute Genomics Platform"/>
            <consortium name="The Broad Institute Genome Sequencing Center for Infectious Disease"/>
            <person name="Wu L."/>
            <person name="Ma J."/>
        </authorList>
    </citation>
    <scope>NUCLEOTIDE SEQUENCE [LARGE SCALE GENOMIC DNA]</scope>
    <source>
        <strain evidence="2">CGMCC 1.12478</strain>
    </source>
</reference>
<dbReference type="EMBL" id="BMFC01000025">
    <property type="protein sequence ID" value="GGC23082.1"/>
    <property type="molecule type" value="Genomic_DNA"/>
</dbReference>
<dbReference type="InterPro" id="IPR011049">
    <property type="entry name" value="Serralysin-like_metalloprot_C"/>
</dbReference>